<name>A0A371X4H7_9HYPH</name>
<feature type="transmembrane region" description="Helical" evidence="11">
    <location>
        <begin position="20"/>
        <end position="43"/>
    </location>
</feature>
<dbReference type="InterPro" id="IPR003660">
    <property type="entry name" value="HAMP_dom"/>
</dbReference>
<dbReference type="OrthoDB" id="9809567at2"/>
<dbReference type="SMART" id="SM00387">
    <property type="entry name" value="HATPase_c"/>
    <property type="match status" value="1"/>
</dbReference>
<evidence type="ECO:0000256" key="7">
    <source>
        <dbReference type="ARBA" id="ARBA00022777"/>
    </source>
</evidence>
<evidence type="ECO:0000313" key="15">
    <source>
        <dbReference type="Proteomes" id="UP000264310"/>
    </source>
</evidence>
<evidence type="ECO:0000256" key="9">
    <source>
        <dbReference type="ARBA" id="ARBA00023012"/>
    </source>
</evidence>
<dbReference type="Gene3D" id="1.10.287.130">
    <property type="match status" value="1"/>
</dbReference>
<reference evidence="14 15" key="1">
    <citation type="submission" date="2018-08" db="EMBL/GenBank/DDBJ databases">
        <title>Fulvimarina sp. 85, whole genome shotgun sequence.</title>
        <authorList>
            <person name="Tuo L."/>
        </authorList>
    </citation>
    <scope>NUCLEOTIDE SEQUENCE [LARGE SCALE GENOMIC DNA]</scope>
    <source>
        <strain evidence="14 15">85</strain>
    </source>
</reference>
<evidence type="ECO:0000259" key="13">
    <source>
        <dbReference type="PROSITE" id="PS50885"/>
    </source>
</evidence>
<gene>
    <name evidence="14" type="ORF">DYI37_07190</name>
</gene>
<dbReference type="AlphaFoldDB" id="A0A371X4H7"/>
<dbReference type="GO" id="GO:0005886">
    <property type="term" value="C:plasma membrane"/>
    <property type="evidence" value="ECO:0007669"/>
    <property type="project" value="TreeGrafter"/>
</dbReference>
<sequence>MTEREPGASPLRARRAGRSLKLRLVAIAAGLILATLAGAGSVLTRGLSDFVTERYRTELREDLLSLVGSVRVSPTGALTLPDPPSDARFLRPLSGWYWQVGFAGSPVLSSPSLAGARLDAEGGTGPNGEALLVLSRSVPTPEFGEPLEVLVTAPQAEIDGAVGEAIRPLTIAFLFLGIGLTAMIALQVHLGLKPLSRLTADLRRVRAGERADLPPQSYREIAPLAEEINALLIANRSVVGRARDHLADLSHALKTPLSVVRNALERHEPAGGSGLPAARLMERVIERRLGRARAEARRRNGAAPVGPVVDDILLVLRPIIEARRLQLETMVSPNARFAGDPDDLAEMIGPLGENACTHARGRLRLEASVYDGVLAITVDDDGPGMSAEDAARALKRGERLDETLSGSGLGLAIAQDLARLYGGSLSLGPSPAGGLRARLDLPAA</sequence>
<dbReference type="PRINTS" id="PR00344">
    <property type="entry name" value="BCTRLSENSOR"/>
</dbReference>
<evidence type="ECO:0000256" key="4">
    <source>
        <dbReference type="ARBA" id="ARBA00022553"/>
    </source>
</evidence>
<dbReference type="PROSITE" id="PS50109">
    <property type="entry name" value="HIS_KIN"/>
    <property type="match status" value="1"/>
</dbReference>
<feature type="domain" description="Histidine kinase" evidence="12">
    <location>
        <begin position="248"/>
        <end position="444"/>
    </location>
</feature>
<dbReference type="PANTHER" id="PTHR45436">
    <property type="entry name" value="SENSOR HISTIDINE KINASE YKOH"/>
    <property type="match status" value="1"/>
</dbReference>
<dbReference type="RefSeq" id="WP_116682556.1">
    <property type="nucleotide sequence ID" value="NZ_QURL01000003.1"/>
</dbReference>
<dbReference type="PROSITE" id="PS50885">
    <property type="entry name" value="HAMP"/>
    <property type="match status" value="1"/>
</dbReference>
<dbReference type="InterPro" id="IPR036890">
    <property type="entry name" value="HATPase_C_sf"/>
</dbReference>
<evidence type="ECO:0000256" key="1">
    <source>
        <dbReference type="ARBA" id="ARBA00000085"/>
    </source>
</evidence>
<organism evidence="14 15">
    <name type="scientific">Fulvimarina endophytica</name>
    <dbReference type="NCBI Taxonomy" id="2293836"/>
    <lineage>
        <taxon>Bacteria</taxon>
        <taxon>Pseudomonadati</taxon>
        <taxon>Pseudomonadota</taxon>
        <taxon>Alphaproteobacteria</taxon>
        <taxon>Hyphomicrobiales</taxon>
        <taxon>Aurantimonadaceae</taxon>
        <taxon>Fulvimarina</taxon>
    </lineage>
</organism>
<dbReference type="Gene3D" id="3.30.565.10">
    <property type="entry name" value="Histidine kinase-like ATPase, C-terminal domain"/>
    <property type="match status" value="1"/>
</dbReference>
<evidence type="ECO:0000256" key="10">
    <source>
        <dbReference type="ARBA" id="ARBA00023136"/>
    </source>
</evidence>
<dbReference type="GO" id="GO:0004673">
    <property type="term" value="F:protein histidine kinase activity"/>
    <property type="evidence" value="ECO:0007669"/>
    <property type="project" value="UniProtKB-EC"/>
</dbReference>
<keyword evidence="7 14" id="KW-0418">Kinase</keyword>
<evidence type="ECO:0000256" key="6">
    <source>
        <dbReference type="ARBA" id="ARBA00022692"/>
    </source>
</evidence>
<dbReference type="InterPro" id="IPR050428">
    <property type="entry name" value="TCS_sensor_his_kinase"/>
</dbReference>
<evidence type="ECO:0000256" key="8">
    <source>
        <dbReference type="ARBA" id="ARBA00022989"/>
    </source>
</evidence>
<comment type="caution">
    <text evidence="14">The sequence shown here is derived from an EMBL/GenBank/DDBJ whole genome shotgun (WGS) entry which is preliminary data.</text>
</comment>
<comment type="subcellular location">
    <subcellularLocation>
        <location evidence="2">Membrane</location>
    </subcellularLocation>
</comment>
<evidence type="ECO:0000313" key="14">
    <source>
        <dbReference type="EMBL" id="RFC64138.1"/>
    </source>
</evidence>
<keyword evidence="4" id="KW-0597">Phosphoprotein</keyword>
<dbReference type="Proteomes" id="UP000264310">
    <property type="component" value="Unassembled WGS sequence"/>
</dbReference>
<dbReference type="SUPFAM" id="SSF55874">
    <property type="entry name" value="ATPase domain of HSP90 chaperone/DNA topoisomerase II/histidine kinase"/>
    <property type="match status" value="1"/>
</dbReference>
<dbReference type="InterPro" id="IPR003594">
    <property type="entry name" value="HATPase_dom"/>
</dbReference>
<evidence type="ECO:0000256" key="11">
    <source>
        <dbReference type="SAM" id="Phobius"/>
    </source>
</evidence>
<feature type="domain" description="HAMP" evidence="13">
    <location>
        <begin position="189"/>
        <end position="240"/>
    </location>
</feature>
<protein>
    <recommendedName>
        <fullName evidence="3">histidine kinase</fullName>
        <ecNumber evidence="3">2.7.13.3</ecNumber>
    </recommendedName>
</protein>
<evidence type="ECO:0000259" key="12">
    <source>
        <dbReference type="PROSITE" id="PS50109"/>
    </source>
</evidence>
<keyword evidence="6 11" id="KW-0812">Transmembrane</keyword>
<feature type="transmembrane region" description="Helical" evidence="11">
    <location>
        <begin position="171"/>
        <end position="192"/>
    </location>
</feature>
<keyword evidence="9" id="KW-0902">Two-component regulatory system</keyword>
<proteinExistence type="predicted"/>
<keyword evidence="5" id="KW-0808">Transferase</keyword>
<keyword evidence="8 11" id="KW-1133">Transmembrane helix</keyword>
<dbReference type="GO" id="GO:0000160">
    <property type="term" value="P:phosphorelay signal transduction system"/>
    <property type="evidence" value="ECO:0007669"/>
    <property type="project" value="UniProtKB-KW"/>
</dbReference>
<keyword evidence="10 11" id="KW-0472">Membrane</keyword>
<evidence type="ECO:0000256" key="3">
    <source>
        <dbReference type="ARBA" id="ARBA00012438"/>
    </source>
</evidence>
<dbReference type="InterPro" id="IPR004358">
    <property type="entry name" value="Sig_transdc_His_kin-like_C"/>
</dbReference>
<evidence type="ECO:0000256" key="2">
    <source>
        <dbReference type="ARBA" id="ARBA00004370"/>
    </source>
</evidence>
<accession>A0A371X4H7</accession>
<dbReference type="EC" id="2.7.13.3" evidence="3"/>
<evidence type="ECO:0000256" key="5">
    <source>
        <dbReference type="ARBA" id="ARBA00022679"/>
    </source>
</evidence>
<keyword evidence="15" id="KW-1185">Reference proteome</keyword>
<dbReference type="EMBL" id="QURL01000003">
    <property type="protein sequence ID" value="RFC64138.1"/>
    <property type="molecule type" value="Genomic_DNA"/>
</dbReference>
<comment type="catalytic activity">
    <reaction evidence="1">
        <text>ATP + protein L-histidine = ADP + protein N-phospho-L-histidine.</text>
        <dbReference type="EC" id="2.7.13.3"/>
    </reaction>
</comment>
<dbReference type="InterPro" id="IPR005467">
    <property type="entry name" value="His_kinase_dom"/>
</dbReference>
<dbReference type="Pfam" id="PF02518">
    <property type="entry name" value="HATPase_c"/>
    <property type="match status" value="1"/>
</dbReference>
<dbReference type="PANTHER" id="PTHR45436:SF5">
    <property type="entry name" value="SENSOR HISTIDINE KINASE TRCS"/>
    <property type="match status" value="1"/>
</dbReference>